<feature type="binding site" evidence="1">
    <location>
        <position position="216"/>
    </location>
    <ligand>
        <name>Zn(2+)</name>
        <dbReference type="ChEBI" id="CHEBI:29105"/>
        <label>2</label>
    </ligand>
</feature>
<dbReference type="InterPro" id="IPR032466">
    <property type="entry name" value="Metal_Hydrolase"/>
</dbReference>
<feature type="binding site" evidence="1">
    <location>
        <position position="276"/>
    </location>
    <ligand>
        <name>Zn(2+)</name>
        <dbReference type="ChEBI" id="CHEBI:29105"/>
        <label>1</label>
    </ligand>
</feature>
<sequence>MTYDLVIKNGTVIDPAQGVHAKKDIAVAGGKIAAIEDYVSDADTHDVIEAEGNLVTPGLVDLHVHVWWGVAHLAVEADPACVYRGVTTAIDAGSSGANTIAGFHRYVMDTAATRVLAFLHISGMGQLDNDIGELEDIRWARVEKAVEAAKLHSDRIVGIKVRLTDNIVGPNDLVALDRAIEAGEELDKPVMIHVGGSVNQFEQFMEKLRPGDIVTHSFTGRPHGILDNNNKVVDAAWDAIKRGVIFDVGHGAGSFSFPVAEACLEQGLGPGTVSSDVHRYNIRGPVFDLMTTLSKYVHLGYSIDDALALGTMKPAAAVNLPDHIGTLKVGADADIAVIQHREGPVTFTDADGNERAGNQLMLPVETLRKGRRFNPQHSAHPNLIGHPHKH</sequence>
<feature type="site" description="Transition state stabilizer" evidence="3">
    <location>
        <position position="162"/>
    </location>
</feature>
<dbReference type="PANTHER" id="PTHR42717:SF1">
    <property type="entry name" value="IMIDAZOLONEPROPIONASE AND RELATED AMIDOHYDROLASES"/>
    <property type="match status" value="1"/>
</dbReference>
<reference evidence="6" key="2">
    <citation type="journal article" date="2023" name="Nat. Commun.">
        <title>Cultivation of marine bacteria of the SAR202 clade.</title>
        <authorList>
            <person name="Lim Y."/>
            <person name="Seo J.H."/>
            <person name="Giovannoni S.J."/>
            <person name="Kang I."/>
            <person name="Cho J.C."/>
        </authorList>
    </citation>
    <scope>NUCLEOTIDE SEQUENCE</scope>
    <source>
        <strain evidence="6">JH1073</strain>
    </source>
</reference>
<dbReference type="GO" id="GO:0046872">
    <property type="term" value="F:metal ion binding"/>
    <property type="evidence" value="ECO:0007669"/>
    <property type="project" value="UniProtKB-KW"/>
</dbReference>
<feature type="domain" description="Amidohydrolase-related" evidence="4">
    <location>
        <begin position="54"/>
        <end position="338"/>
    </location>
</feature>
<organism evidence="6 7">
    <name type="scientific">Candidatus Lucifugimonas marina</name>
    <dbReference type="NCBI Taxonomy" id="3038979"/>
    <lineage>
        <taxon>Bacteria</taxon>
        <taxon>Bacillati</taxon>
        <taxon>Chloroflexota</taxon>
        <taxon>Dehalococcoidia</taxon>
        <taxon>SAR202 cluster</taxon>
        <taxon>Candidatus Lucifugimonadales</taxon>
        <taxon>Candidatus Lucifugimonadaceae</taxon>
        <taxon>Candidatus Lucifugimonas</taxon>
    </lineage>
</organism>
<evidence type="ECO:0000256" key="3">
    <source>
        <dbReference type="PIRSR" id="PIRSR039004-3"/>
    </source>
</evidence>
<accession>A0AAJ6CS42</accession>
<feature type="binding site" evidence="1">
    <location>
        <position position="193"/>
    </location>
    <ligand>
        <name>Zn(2+)</name>
        <dbReference type="ChEBI" id="CHEBI:29105"/>
        <label>2</label>
    </ligand>
</feature>
<dbReference type="GO" id="GO:0019213">
    <property type="term" value="F:deacetylase activity"/>
    <property type="evidence" value="ECO:0007669"/>
    <property type="project" value="InterPro"/>
</dbReference>
<keyword evidence="7" id="KW-1185">Reference proteome</keyword>
<dbReference type="InterPro" id="IPR011059">
    <property type="entry name" value="Metal-dep_hydrolase_composite"/>
</dbReference>
<evidence type="ECO:0000313" key="6">
    <source>
        <dbReference type="EMBL" id="WFG38978.1"/>
    </source>
</evidence>
<dbReference type="RefSeq" id="WP_342822255.1">
    <property type="nucleotide sequence ID" value="NZ_CP046147.1"/>
</dbReference>
<dbReference type="NCBIfam" id="NF006689">
    <property type="entry name" value="PRK09237.1"/>
    <property type="match status" value="1"/>
</dbReference>
<feature type="binding site" evidence="1">
    <location>
        <position position="63"/>
    </location>
    <ligand>
        <name>Zn(2+)</name>
        <dbReference type="ChEBI" id="CHEBI:29105"/>
        <label>1</label>
    </ligand>
</feature>
<feature type="binding site" evidence="1">
    <location>
        <position position="65"/>
    </location>
    <ligand>
        <name>Zn(2+)</name>
        <dbReference type="ChEBI" id="CHEBI:29105"/>
        <label>1</label>
    </ligand>
</feature>
<dbReference type="PANTHER" id="PTHR42717">
    <property type="entry name" value="DIHYDROOROTASE-RELATED"/>
    <property type="match status" value="1"/>
</dbReference>
<evidence type="ECO:0000313" key="8">
    <source>
        <dbReference type="Proteomes" id="UP001321249"/>
    </source>
</evidence>
<dbReference type="Proteomes" id="UP001321249">
    <property type="component" value="Unassembled WGS sequence"/>
</dbReference>
<dbReference type="GO" id="GO:0016810">
    <property type="term" value="F:hydrolase activity, acting on carbon-nitrogen (but not peptide) bonds"/>
    <property type="evidence" value="ECO:0007669"/>
    <property type="project" value="InterPro"/>
</dbReference>
<dbReference type="InterPro" id="IPR006680">
    <property type="entry name" value="Amidohydro-rel"/>
</dbReference>
<feature type="binding site" description="via carbamate group" evidence="1">
    <location>
        <position position="160"/>
    </location>
    <ligand>
        <name>Zn(2+)</name>
        <dbReference type="ChEBI" id="CHEBI:29105"/>
        <label>2</label>
    </ligand>
</feature>
<gene>
    <name evidence="5" type="ORF">GKO46_04360</name>
    <name evidence="6" type="ORF">GKO48_04900</name>
</gene>
<evidence type="ECO:0000256" key="2">
    <source>
        <dbReference type="PIRSR" id="PIRSR039004-2"/>
    </source>
</evidence>
<dbReference type="Gene3D" id="3.20.20.140">
    <property type="entry name" value="Metal-dependent hydrolases"/>
    <property type="match status" value="1"/>
</dbReference>
<dbReference type="EMBL" id="CP046147">
    <property type="protein sequence ID" value="WFG38978.1"/>
    <property type="molecule type" value="Genomic_DNA"/>
</dbReference>
<evidence type="ECO:0000256" key="1">
    <source>
        <dbReference type="PIRSR" id="PIRSR039004-1"/>
    </source>
</evidence>
<evidence type="ECO:0000313" key="5">
    <source>
        <dbReference type="EMBL" id="MDG0866305.1"/>
    </source>
</evidence>
<feature type="modified residue" description="N6-carboxylysine" evidence="2">
    <location>
        <position position="160"/>
    </location>
</feature>
<dbReference type="Pfam" id="PF01979">
    <property type="entry name" value="Amidohydro_1"/>
    <property type="match status" value="1"/>
</dbReference>
<dbReference type="Proteomes" id="UP001219901">
    <property type="component" value="Chromosome"/>
</dbReference>
<proteinExistence type="predicted"/>
<protein>
    <submittedName>
        <fullName evidence="6">Amidohydrolase/deacetylase family metallohydrolase</fullName>
    </submittedName>
</protein>
<evidence type="ECO:0000313" key="7">
    <source>
        <dbReference type="Proteomes" id="UP001219901"/>
    </source>
</evidence>
<evidence type="ECO:0000259" key="4">
    <source>
        <dbReference type="Pfam" id="PF01979"/>
    </source>
</evidence>
<dbReference type="EMBL" id="WMBE01000001">
    <property type="protein sequence ID" value="MDG0866305.1"/>
    <property type="molecule type" value="Genomic_DNA"/>
</dbReference>
<reference evidence="7" key="3">
    <citation type="submission" date="2023-06" db="EMBL/GenBank/DDBJ databases">
        <title>Pangenomics reveal diversification of enzyme families and niche specialization in globally abundant SAR202 bacteria.</title>
        <authorList>
            <person name="Saw J.H.W."/>
        </authorList>
    </citation>
    <scope>NUCLEOTIDE SEQUENCE [LARGE SCALE GENOMIC DNA]</scope>
    <source>
        <strain evidence="7">JH1073</strain>
    </source>
</reference>
<dbReference type="InterPro" id="IPR020043">
    <property type="entry name" value="Deacetylase_Atu3266-like"/>
</dbReference>
<dbReference type="PIRSF" id="PIRSF039004">
    <property type="entry name" value="ADE_EF_0837"/>
    <property type="match status" value="1"/>
</dbReference>
<dbReference type="Gene3D" id="2.30.40.10">
    <property type="entry name" value="Urease, subunit C, domain 1"/>
    <property type="match status" value="1"/>
</dbReference>
<dbReference type="SUPFAM" id="SSF51556">
    <property type="entry name" value="Metallo-dependent hydrolases"/>
    <property type="match status" value="1"/>
</dbReference>
<feature type="binding site" description="via carbamate group" evidence="1">
    <location>
        <position position="160"/>
    </location>
    <ligand>
        <name>Zn(2+)</name>
        <dbReference type="ChEBI" id="CHEBI:29105"/>
        <label>1</label>
    </ligand>
</feature>
<dbReference type="AlphaFoldDB" id="A0AAJ6CS42"/>
<keyword evidence="1" id="KW-0479">Metal-binding</keyword>
<reference evidence="7 8" key="1">
    <citation type="submission" date="2019-11" db="EMBL/GenBank/DDBJ databases">
        <authorList>
            <person name="Cho J.-C."/>
        </authorList>
    </citation>
    <scope>NUCLEOTIDE SEQUENCE [LARGE SCALE GENOMIC DNA]</scope>
    <source>
        <strain evidence="6 7">JH1073</strain>
        <strain evidence="5 8">JH702</strain>
    </source>
</reference>
<keyword evidence="1" id="KW-0862">Zinc</keyword>
<dbReference type="SUPFAM" id="SSF51338">
    <property type="entry name" value="Composite domain of metallo-dependent hydrolases"/>
    <property type="match status" value="1"/>
</dbReference>
<name>A0AAJ6CS42_9CHLR</name>